<evidence type="ECO:0000313" key="2">
    <source>
        <dbReference type="Proteomes" id="UP000078389"/>
    </source>
</evidence>
<dbReference type="Pfam" id="PF11185">
    <property type="entry name" value="DUF2971"/>
    <property type="match status" value="1"/>
</dbReference>
<dbReference type="RefSeq" id="WP_067460133.1">
    <property type="nucleotide sequence ID" value="NZ_LVVY01000131.1"/>
</dbReference>
<sequence length="318" mass="36442">MIDDDTVRLAGIFIPYFRDKRIFAKDNGQRFAHYTSAESAIKMLDKGEVWLRKSSVMNDFSEIEFGFSNLHAAWNSPAGLKLKNLLDSMFEGSVKTIENMFDQEIANIRSGTFLTCISEHDHLKEEHVYGRLSMWRAYGNVALVLRPDVFMRETTGVLQAYSNPVDYHTPQSFQVAFANIVANVKNEFAYLQAQGGQMVWSWMLFMMRQMLICTKHKGFSEEKEWRIIHTPSQDKSPLIRNEIEVIRGVAQPVVKLKLQNVPEAELTGLDIPSFIERVIIGPTQHPWVQREAFATILEKKGVADPYGRIVISDIPLRQ</sequence>
<keyword evidence="2" id="KW-1185">Reference proteome</keyword>
<evidence type="ECO:0000313" key="1">
    <source>
        <dbReference type="EMBL" id="OAM73652.1"/>
    </source>
</evidence>
<proteinExistence type="predicted"/>
<protein>
    <recommendedName>
        <fullName evidence="3">DUF2971 domain-containing protein</fullName>
    </recommendedName>
</protein>
<accession>A0A178HLD0</accession>
<dbReference type="Proteomes" id="UP000078389">
    <property type="component" value="Unassembled WGS sequence"/>
</dbReference>
<gene>
    <name evidence="1" type="ORF">A3840_17710</name>
</gene>
<dbReference type="AlphaFoldDB" id="A0A178HLD0"/>
<dbReference type="EMBL" id="LVVY01000131">
    <property type="protein sequence ID" value="OAM73652.1"/>
    <property type="molecule type" value="Genomic_DNA"/>
</dbReference>
<comment type="caution">
    <text evidence="1">The sequence shown here is derived from an EMBL/GenBank/DDBJ whole genome shotgun (WGS) entry which is preliminary data.</text>
</comment>
<dbReference type="InterPro" id="IPR021352">
    <property type="entry name" value="DUF2971"/>
</dbReference>
<reference evidence="1 2" key="1">
    <citation type="submission" date="2016-03" db="EMBL/GenBank/DDBJ databases">
        <title>Genome sequencing of Devosia sp. S37.</title>
        <authorList>
            <person name="Mohd Nor M."/>
        </authorList>
    </citation>
    <scope>NUCLEOTIDE SEQUENCE [LARGE SCALE GENOMIC DNA]</scope>
    <source>
        <strain evidence="1 2">S37</strain>
    </source>
</reference>
<name>A0A178HLD0_9HYPH</name>
<dbReference type="OrthoDB" id="9795560at2"/>
<evidence type="ECO:0008006" key="3">
    <source>
        <dbReference type="Google" id="ProtNLM"/>
    </source>
</evidence>
<organism evidence="1 2">
    <name type="scientific">Devosia elaeis</name>
    <dbReference type="NCBI Taxonomy" id="1770058"/>
    <lineage>
        <taxon>Bacteria</taxon>
        <taxon>Pseudomonadati</taxon>
        <taxon>Pseudomonadota</taxon>
        <taxon>Alphaproteobacteria</taxon>
        <taxon>Hyphomicrobiales</taxon>
        <taxon>Devosiaceae</taxon>
        <taxon>Devosia</taxon>
    </lineage>
</organism>